<keyword evidence="4" id="KW-0479">Metal-binding</keyword>
<keyword evidence="6 10" id="KW-0378">Hydrolase</keyword>
<evidence type="ECO:0000256" key="5">
    <source>
        <dbReference type="ARBA" id="ARBA00022729"/>
    </source>
</evidence>
<keyword evidence="2" id="KW-0719">Serine esterase</keyword>
<evidence type="ECO:0000256" key="7">
    <source>
        <dbReference type="ARBA" id="ARBA00022837"/>
    </source>
</evidence>
<evidence type="ECO:0000256" key="3">
    <source>
        <dbReference type="ARBA" id="ARBA00022651"/>
    </source>
</evidence>
<evidence type="ECO:0000256" key="1">
    <source>
        <dbReference type="ARBA" id="ARBA00006249"/>
    </source>
</evidence>
<feature type="chain" id="PRO_5044999108" description="Carboxylic ester hydrolase" evidence="10">
    <location>
        <begin position="23"/>
        <end position="544"/>
    </location>
</feature>
<dbReference type="EC" id="3.1.1.-" evidence="10"/>
<keyword evidence="3" id="KW-0119">Carbohydrate metabolism</keyword>
<keyword evidence="5 10" id="KW-0732">Signal</keyword>
<dbReference type="PANTHER" id="PTHR33938">
    <property type="entry name" value="FERULOYL ESTERASE B-RELATED"/>
    <property type="match status" value="1"/>
</dbReference>
<keyword evidence="3" id="KW-0858">Xylan degradation</keyword>
<evidence type="ECO:0000256" key="2">
    <source>
        <dbReference type="ARBA" id="ARBA00022487"/>
    </source>
</evidence>
<gene>
    <name evidence="11" type="ORF">HDK90DRAFT_415360</name>
</gene>
<accession>A0ABR1YLL4</accession>
<evidence type="ECO:0000256" key="6">
    <source>
        <dbReference type="ARBA" id="ARBA00022801"/>
    </source>
</evidence>
<evidence type="ECO:0000256" key="4">
    <source>
        <dbReference type="ARBA" id="ARBA00022723"/>
    </source>
</evidence>
<name>A0ABR1YLL4_9PEZI</name>
<dbReference type="Pfam" id="PF07519">
    <property type="entry name" value="Tannase"/>
    <property type="match status" value="1"/>
</dbReference>
<keyword evidence="12" id="KW-1185">Reference proteome</keyword>
<comment type="caution">
    <text evidence="11">The sequence shown here is derived from an EMBL/GenBank/DDBJ whole genome shotgun (WGS) entry which is preliminary data.</text>
</comment>
<evidence type="ECO:0000256" key="8">
    <source>
        <dbReference type="ARBA" id="ARBA00023157"/>
    </source>
</evidence>
<evidence type="ECO:0000313" key="11">
    <source>
        <dbReference type="EMBL" id="KAK8233365.1"/>
    </source>
</evidence>
<protein>
    <recommendedName>
        <fullName evidence="10">Carboxylic ester hydrolase</fullName>
        <ecNumber evidence="10">3.1.1.-</ecNumber>
    </recommendedName>
</protein>
<evidence type="ECO:0000313" key="12">
    <source>
        <dbReference type="Proteomes" id="UP001492380"/>
    </source>
</evidence>
<comment type="similarity">
    <text evidence="1 10">Belongs to the tannase family.</text>
</comment>
<organism evidence="11 12">
    <name type="scientific">Phyllosticta capitalensis</name>
    <dbReference type="NCBI Taxonomy" id="121624"/>
    <lineage>
        <taxon>Eukaryota</taxon>
        <taxon>Fungi</taxon>
        <taxon>Dikarya</taxon>
        <taxon>Ascomycota</taxon>
        <taxon>Pezizomycotina</taxon>
        <taxon>Dothideomycetes</taxon>
        <taxon>Dothideomycetes incertae sedis</taxon>
        <taxon>Botryosphaeriales</taxon>
        <taxon>Phyllostictaceae</taxon>
        <taxon>Phyllosticta</taxon>
    </lineage>
</organism>
<proteinExistence type="inferred from homology"/>
<evidence type="ECO:0000256" key="10">
    <source>
        <dbReference type="RuleBase" id="RU361238"/>
    </source>
</evidence>
<keyword evidence="8" id="KW-1015">Disulfide bond</keyword>
<feature type="signal peptide" evidence="10">
    <location>
        <begin position="1"/>
        <end position="22"/>
    </location>
</feature>
<dbReference type="InterPro" id="IPR029058">
    <property type="entry name" value="AB_hydrolase_fold"/>
</dbReference>
<evidence type="ECO:0000256" key="9">
    <source>
        <dbReference type="ARBA" id="ARBA00034075"/>
    </source>
</evidence>
<reference evidence="11 12" key="1">
    <citation type="submission" date="2024-04" db="EMBL/GenBank/DDBJ databases">
        <title>Phyllosticta paracitricarpa is synonymous to the EU quarantine fungus P. citricarpa based on phylogenomic analyses.</title>
        <authorList>
            <consortium name="Lawrence Berkeley National Laboratory"/>
            <person name="Van Ingen-Buijs V.A."/>
            <person name="Van Westerhoven A.C."/>
            <person name="Haridas S."/>
            <person name="Skiadas P."/>
            <person name="Martin F."/>
            <person name="Groenewald J.Z."/>
            <person name="Crous P.W."/>
            <person name="Seidl M.F."/>
        </authorList>
    </citation>
    <scope>NUCLEOTIDE SEQUENCE [LARGE SCALE GENOMIC DNA]</scope>
    <source>
        <strain evidence="11 12">CBS 123374</strain>
    </source>
</reference>
<comment type="catalytic activity">
    <reaction evidence="9">
        <text>feruloyl-polysaccharide + H2O = ferulate + polysaccharide.</text>
        <dbReference type="EC" id="3.1.1.73"/>
    </reaction>
</comment>
<sequence>MRFPTSRSALLSAGLLFAAAEASSNATFEQQCGSLPSSLASVIPNATVWFSEFVTAGTNLTFPDNNVTCDRPSQVVSADLCRVALRVPTSNRSEISMEAWLPVNWTGRFLSTGNGGVSGCIQYEDMAYTSGLGFSTVSANNGHNGTGGEAFYKNDDVVADFAWRSMHTGVVVGKKISEAFYGEPYTKSYYLGCSTGGRQGLKSAQSFPDDFDGIVAGAPAASFDNLTSWSGNFYKILGDPDSPTYVTTEMWATIHEDIIKQCDGIDGALDGIIEDPELCDYRPEGLLCASDATNTSSCLTGPQAEAVGKVFSPVYGVNGALVYPRMQPGSEIVASNILYAGPFAYTNAWYRYVIYNDPNWDPATLDAEQMAYAAAKNPWNIETWEGDLSRLRDRGSKLLQYHGLMDGLISSENSPRYYNHVSRTMGLPTEELDDFYRFFRISGMSHCTGGDGAHAIGNEQGNMESLDPDENALMAMVRWVEEGVAPTTLIGTKWKGDTADTGVDYKRAHCKYPARNVYVGTGNGTDIDGWKCVVGGVGNAKQEL</sequence>
<dbReference type="Proteomes" id="UP001492380">
    <property type="component" value="Unassembled WGS sequence"/>
</dbReference>
<dbReference type="SUPFAM" id="SSF53474">
    <property type="entry name" value="alpha/beta-Hydrolases"/>
    <property type="match status" value="1"/>
</dbReference>
<dbReference type="InterPro" id="IPR011118">
    <property type="entry name" value="Tannase/feruloyl_esterase"/>
</dbReference>
<dbReference type="EMBL" id="JBBWRZ010000006">
    <property type="protein sequence ID" value="KAK8233365.1"/>
    <property type="molecule type" value="Genomic_DNA"/>
</dbReference>
<keyword evidence="7" id="KW-0106">Calcium</keyword>
<keyword evidence="3" id="KW-0624">Polysaccharide degradation</keyword>
<dbReference type="PANTHER" id="PTHR33938:SF15">
    <property type="entry name" value="FERULOYL ESTERASE B-RELATED"/>
    <property type="match status" value="1"/>
</dbReference>